<gene>
    <name evidence="2" type="ORF">VSP9026_00060</name>
    <name evidence="1" type="ORF">Vspart_03870</name>
</gene>
<reference evidence="2 3" key="1">
    <citation type="submission" date="2016-12" db="EMBL/GenBank/DDBJ databases">
        <authorList>
            <person name="Song W.-J."/>
            <person name="Kurnit D.M."/>
        </authorList>
    </citation>
    <scope>NUCLEOTIDE SEQUENCE [LARGE SCALE GENOMIC DNA]</scope>
    <source>
        <strain evidence="2 3">CECT 9026</strain>
    </source>
</reference>
<evidence type="ECO:0000313" key="2">
    <source>
        <dbReference type="EMBL" id="SIO92451.1"/>
    </source>
</evidence>
<protein>
    <submittedName>
        <fullName evidence="2">Uncharacterized protein</fullName>
    </submittedName>
</protein>
<evidence type="ECO:0000313" key="4">
    <source>
        <dbReference type="Proteomes" id="UP000515264"/>
    </source>
</evidence>
<dbReference type="EMBL" id="CP046269">
    <property type="protein sequence ID" value="QMV16476.1"/>
    <property type="molecule type" value="Genomic_DNA"/>
</dbReference>
<dbReference type="Proteomes" id="UP000515264">
    <property type="component" value="Chromosome 2"/>
</dbReference>
<dbReference type="EMBL" id="FSSB01000001">
    <property type="protein sequence ID" value="SIO92451.1"/>
    <property type="molecule type" value="Genomic_DNA"/>
</dbReference>
<accession>A0A1N6LZ96</accession>
<sequence>MSLSSEIIVPIFEEPFEDPCQDKLRTGYITARKSYSFTDIELLRSRIVVLDEDGHIVKCSFVVEH</sequence>
<keyword evidence="4" id="KW-1185">Reference proteome</keyword>
<reference evidence="1" key="2">
    <citation type="submission" date="2019-11" db="EMBL/GenBank/DDBJ databases">
        <authorList>
            <person name="January G."/>
            <person name="Bunk B."/>
        </authorList>
    </citation>
    <scope>NUCLEOTIDE SEQUENCE</scope>
    <source>
        <strain evidence="1">3.6</strain>
    </source>
</reference>
<reference evidence="1 4" key="3">
    <citation type="journal article" date="2020" name="J. Nat. Prod.">
        <title>Genomics-Metabolomics Profiling Disclosed Marine Vibrio spartinae 3.6 as a Producer of a New Branched Side Chain Prodigiosin.</title>
        <authorList>
            <person name="Vitale G.A."/>
            <person name="Sciarretta M."/>
            <person name="Palma Esposito F."/>
            <person name="January G.G."/>
            <person name="Giaccio M."/>
            <person name="Bunk B."/>
            <person name="Sproer C."/>
            <person name="Bajerski F."/>
            <person name="Power D."/>
            <person name="Festa C."/>
            <person name="Monti M.C."/>
            <person name="D'Auria M.V."/>
            <person name="de Pascale D."/>
        </authorList>
    </citation>
    <scope>NUCLEOTIDE SEQUENCE [LARGE SCALE GENOMIC DNA]</scope>
    <source>
        <strain evidence="1 4">3.6</strain>
    </source>
</reference>
<evidence type="ECO:0000313" key="3">
    <source>
        <dbReference type="Proteomes" id="UP000184774"/>
    </source>
</evidence>
<proteinExistence type="predicted"/>
<dbReference type="Proteomes" id="UP000184774">
    <property type="component" value="Unassembled WGS sequence"/>
</dbReference>
<organism evidence="2 3">
    <name type="scientific">Vibrio spartinae</name>
    <dbReference type="NCBI Taxonomy" id="1918945"/>
    <lineage>
        <taxon>Bacteria</taxon>
        <taxon>Pseudomonadati</taxon>
        <taxon>Pseudomonadota</taxon>
        <taxon>Gammaproteobacteria</taxon>
        <taxon>Vibrionales</taxon>
        <taxon>Vibrionaceae</taxon>
        <taxon>Vibrio</taxon>
    </lineage>
</organism>
<evidence type="ECO:0000313" key="1">
    <source>
        <dbReference type="EMBL" id="QMV16476.1"/>
    </source>
</evidence>
<dbReference type="AlphaFoldDB" id="A0A1N6LZ96"/>
<name>A0A1N6LZ96_9VIBR</name>